<evidence type="ECO:0000313" key="1">
    <source>
        <dbReference type="EMBL" id="KAF2864401.1"/>
    </source>
</evidence>
<keyword evidence="2" id="KW-1185">Reference proteome</keyword>
<dbReference type="EMBL" id="MU005957">
    <property type="protein sequence ID" value="KAF2864401.1"/>
    <property type="molecule type" value="Genomic_DNA"/>
</dbReference>
<sequence>MCERVAERKGKPGCTDDASKCGILKILVEVYNATGMREEAVSAAVRVLAVGQVIYRRHDKLTLSRLESNLGELFCGMGQWAKAKSVLEETPRGIENMIKIEGNAKVDRREDEPRADKEEESYTARAPRDILDRLDLKVLTLQHVQAAHKGLDKDLKHRIWEYKINALQVDFVK</sequence>
<reference evidence="1" key="1">
    <citation type="journal article" date="2020" name="Stud. Mycol.">
        <title>101 Dothideomycetes genomes: a test case for predicting lifestyles and emergence of pathogens.</title>
        <authorList>
            <person name="Haridas S."/>
            <person name="Albert R."/>
            <person name="Binder M."/>
            <person name="Bloem J."/>
            <person name="Labutti K."/>
            <person name="Salamov A."/>
            <person name="Andreopoulos B."/>
            <person name="Baker S."/>
            <person name="Barry K."/>
            <person name="Bills G."/>
            <person name="Bluhm B."/>
            <person name="Cannon C."/>
            <person name="Castanera R."/>
            <person name="Culley D."/>
            <person name="Daum C."/>
            <person name="Ezra D."/>
            <person name="Gonzalez J."/>
            <person name="Henrissat B."/>
            <person name="Kuo A."/>
            <person name="Liang C."/>
            <person name="Lipzen A."/>
            <person name="Lutzoni F."/>
            <person name="Magnuson J."/>
            <person name="Mondo S."/>
            <person name="Nolan M."/>
            <person name="Ohm R."/>
            <person name="Pangilinan J."/>
            <person name="Park H.-J."/>
            <person name="Ramirez L."/>
            <person name="Alfaro M."/>
            <person name="Sun H."/>
            <person name="Tritt A."/>
            <person name="Yoshinaga Y."/>
            <person name="Zwiers L.-H."/>
            <person name="Turgeon B."/>
            <person name="Goodwin S."/>
            <person name="Spatafora J."/>
            <person name="Crous P."/>
            <person name="Grigoriev I."/>
        </authorList>
    </citation>
    <scope>NUCLEOTIDE SEQUENCE</scope>
    <source>
        <strain evidence="1">CBS 480.64</strain>
    </source>
</reference>
<proteinExistence type="predicted"/>
<evidence type="ECO:0000313" key="2">
    <source>
        <dbReference type="Proteomes" id="UP000799421"/>
    </source>
</evidence>
<dbReference type="AlphaFoldDB" id="A0A6A7CA48"/>
<dbReference type="Proteomes" id="UP000799421">
    <property type="component" value="Unassembled WGS sequence"/>
</dbReference>
<accession>A0A6A7CA48</accession>
<gene>
    <name evidence="1" type="ORF">K470DRAFT_254055</name>
</gene>
<organism evidence="1 2">
    <name type="scientific">Piedraia hortae CBS 480.64</name>
    <dbReference type="NCBI Taxonomy" id="1314780"/>
    <lineage>
        <taxon>Eukaryota</taxon>
        <taxon>Fungi</taxon>
        <taxon>Dikarya</taxon>
        <taxon>Ascomycota</taxon>
        <taxon>Pezizomycotina</taxon>
        <taxon>Dothideomycetes</taxon>
        <taxon>Dothideomycetidae</taxon>
        <taxon>Capnodiales</taxon>
        <taxon>Piedraiaceae</taxon>
        <taxon>Piedraia</taxon>
    </lineage>
</organism>
<name>A0A6A7CA48_9PEZI</name>
<protein>
    <submittedName>
        <fullName evidence="1">Uncharacterized protein</fullName>
    </submittedName>
</protein>